<organism evidence="9 10">
    <name type="scientific">Streptomyces cuspidosporus</name>
    <dbReference type="NCBI Taxonomy" id="66882"/>
    <lineage>
        <taxon>Bacteria</taxon>
        <taxon>Bacillati</taxon>
        <taxon>Actinomycetota</taxon>
        <taxon>Actinomycetes</taxon>
        <taxon>Kitasatosporales</taxon>
        <taxon>Streptomycetaceae</taxon>
        <taxon>Streptomyces</taxon>
    </lineage>
</organism>
<dbReference type="EC" id="5.3.1.9" evidence="7"/>
<dbReference type="InterPro" id="IPR035482">
    <property type="entry name" value="SIS_PGI_2"/>
</dbReference>
<dbReference type="InterPro" id="IPR035476">
    <property type="entry name" value="SIS_PGI_1"/>
</dbReference>
<evidence type="ECO:0000256" key="4">
    <source>
        <dbReference type="ARBA" id="ARBA00023152"/>
    </source>
</evidence>
<dbReference type="PROSITE" id="PS00174">
    <property type="entry name" value="P_GLUCOSE_ISOMERASE_2"/>
    <property type="match status" value="1"/>
</dbReference>
<reference evidence="9 10" key="1">
    <citation type="journal article" date="2019" name="Int. J. Syst. Evol. Microbiol.">
        <title>The Global Catalogue of Microorganisms (GCM) 10K type strain sequencing project: providing services to taxonomists for standard genome sequencing and annotation.</title>
        <authorList>
            <consortium name="The Broad Institute Genomics Platform"/>
            <consortium name="The Broad Institute Genome Sequencing Center for Infectious Disease"/>
            <person name="Wu L."/>
            <person name="Ma J."/>
        </authorList>
    </citation>
    <scope>NUCLEOTIDE SEQUENCE [LARGE SCALE GENOMIC DNA]</scope>
    <source>
        <strain evidence="9 10">JCM 4316</strain>
    </source>
</reference>
<dbReference type="PROSITE" id="PS00765">
    <property type="entry name" value="P_GLUCOSE_ISOMERASE_1"/>
    <property type="match status" value="1"/>
</dbReference>
<comment type="caution">
    <text evidence="9">The sequence shown here is derived from an EMBL/GenBank/DDBJ whole genome shotgun (WGS) entry which is preliminary data.</text>
</comment>
<dbReference type="PROSITE" id="PS51463">
    <property type="entry name" value="P_GLUCOSE_ISOMERASE_3"/>
    <property type="match status" value="1"/>
</dbReference>
<evidence type="ECO:0000256" key="8">
    <source>
        <dbReference type="RuleBase" id="RU000612"/>
    </source>
</evidence>
<evidence type="ECO:0000256" key="3">
    <source>
        <dbReference type="ARBA" id="ARBA00022432"/>
    </source>
</evidence>
<evidence type="ECO:0000256" key="1">
    <source>
        <dbReference type="ARBA" id="ARBA00004926"/>
    </source>
</evidence>
<dbReference type="RefSeq" id="WP_346175155.1">
    <property type="nucleotide sequence ID" value="NZ_BAAASD010000011.1"/>
</dbReference>
<evidence type="ECO:0000256" key="6">
    <source>
        <dbReference type="ARBA" id="ARBA00029321"/>
    </source>
</evidence>
<accession>A0ABN3G4Q6</accession>
<keyword evidence="7" id="KW-0963">Cytoplasm</keyword>
<dbReference type="PANTHER" id="PTHR11469:SF1">
    <property type="entry name" value="GLUCOSE-6-PHOSPHATE ISOMERASE"/>
    <property type="match status" value="1"/>
</dbReference>
<dbReference type="InterPro" id="IPR023096">
    <property type="entry name" value="G6P_Isomerase_C"/>
</dbReference>
<keyword evidence="4 7" id="KW-0324">Glycolysis</keyword>
<dbReference type="InterPro" id="IPR018189">
    <property type="entry name" value="Phosphoglucose_isomerase_CS"/>
</dbReference>
<protein>
    <recommendedName>
        <fullName evidence="7">Glucose-6-phosphate isomerase</fullName>
        <shortName evidence="7">GPI</shortName>
        <ecNumber evidence="7">5.3.1.9</ecNumber>
    </recommendedName>
    <alternativeName>
        <fullName evidence="7">Phosphoglucose isomerase</fullName>
        <shortName evidence="7">PGI</shortName>
    </alternativeName>
    <alternativeName>
        <fullName evidence="7">Phosphohexose isomerase</fullName>
        <shortName evidence="7">PHI</shortName>
    </alternativeName>
</protein>
<comment type="function">
    <text evidence="7">Catalyzes the reversible isomerization of glucose-6-phosphate to fructose-6-phosphate.</text>
</comment>
<keyword evidence="10" id="KW-1185">Reference proteome</keyword>
<comment type="similarity">
    <text evidence="2 7 8">Belongs to the GPI family.</text>
</comment>
<dbReference type="Proteomes" id="UP001500253">
    <property type="component" value="Unassembled WGS sequence"/>
</dbReference>
<dbReference type="CDD" id="cd05016">
    <property type="entry name" value="SIS_PGI_2"/>
    <property type="match status" value="1"/>
</dbReference>
<dbReference type="CDD" id="cd05015">
    <property type="entry name" value="SIS_PGI_1"/>
    <property type="match status" value="1"/>
</dbReference>
<evidence type="ECO:0000256" key="2">
    <source>
        <dbReference type="ARBA" id="ARBA00006604"/>
    </source>
</evidence>
<evidence type="ECO:0000313" key="9">
    <source>
        <dbReference type="EMBL" id="GAA2344138.1"/>
    </source>
</evidence>
<comment type="catalytic activity">
    <reaction evidence="6 7 8">
        <text>alpha-D-glucose 6-phosphate = beta-D-fructose 6-phosphate</text>
        <dbReference type="Rhea" id="RHEA:11816"/>
        <dbReference type="ChEBI" id="CHEBI:57634"/>
        <dbReference type="ChEBI" id="CHEBI:58225"/>
        <dbReference type="EC" id="5.3.1.9"/>
    </reaction>
</comment>
<comment type="subcellular location">
    <subcellularLocation>
        <location evidence="7">Cytoplasm</location>
    </subcellularLocation>
</comment>
<sequence>MNADGRSRLDQLPEWNALAAHRQELGDAHLRDLFAQDPERAERFTLQVGDLHLDYSKHLVTDETLRLLRELARATKVTELRDAMFRGEKINTTEDRAVLHTALRAPHSAVIRTDGKDVVPEVHAVLTKMGTFVDRVHSGEWTGHTGKRIKNVVNIGIGGSDLGPAMAYEALRAYSHRELRFHFVSNVDGADLHEALRGLDPAETLFIVASKTFTTIETITNATSARRWLLRGLEAGQEAVAKHFVALSTNAEKVAEFGIDTDNMFEFWDWVGGRYSFDSAIGLSLMLAIGQDHFREMLAGFHLVDEHFRCAPPEENAPLLLGLLGIWYGQFFDAQSHAVLPYSHYLSKFPAYLQQLDMESNGKSVDREGRPVSWQTGPVVWGTPGTNGQHAYYQLLHQGTKTIPADLIGFANPVADLPPKLAAHHDLLMANLFAQGQALAFGKTSEEVAAEGVAPELVPHRTFPGNRPTTTILAAELSPSVLGQLIALYEHKVFVQGAIWHIDSFDQWGVELGKVLAKRVEPALTEGAAVPGLDASTAALVATYRSLRGR</sequence>
<comment type="pathway">
    <text evidence="7">Carbohydrate biosynthesis; gluconeogenesis.</text>
</comment>
<feature type="active site" evidence="7">
    <location>
        <position position="514"/>
    </location>
</feature>
<dbReference type="Pfam" id="PF00342">
    <property type="entry name" value="PGI"/>
    <property type="match status" value="1"/>
</dbReference>
<dbReference type="Gene3D" id="3.40.50.10490">
    <property type="entry name" value="Glucose-6-phosphate isomerase like protein, domain 1"/>
    <property type="match status" value="2"/>
</dbReference>
<dbReference type="InterPro" id="IPR001672">
    <property type="entry name" value="G6P_Isomerase"/>
</dbReference>
<keyword evidence="3 7" id="KW-0312">Gluconeogenesis</keyword>
<evidence type="ECO:0000256" key="5">
    <source>
        <dbReference type="ARBA" id="ARBA00023235"/>
    </source>
</evidence>
<gene>
    <name evidence="9" type="primary">pgi_1</name>
    <name evidence="7" type="synonym">pgi</name>
    <name evidence="9" type="ORF">GCM10010246_32280</name>
</gene>
<dbReference type="InterPro" id="IPR046348">
    <property type="entry name" value="SIS_dom_sf"/>
</dbReference>
<feature type="active site" evidence="7">
    <location>
        <position position="390"/>
    </location>
</feature>
<dbReference type="EMBL" id="BAAASD010000011">
    <property type="protein sequence ID" value="GAA2344138.1"/>
    <property type="molecule type" value="Genomic_DNA"/>
</dbReference>
<dbReference type="HAMAP" id="MF_00473">
    <property type="entry name" value="G6P_isomerase"/>
    <property type="match status" value="1"/>
</dbReference>
<dbReference type="SUPFAM" id="SSF53697">
    <property type="entry name" value="SIS domain"/>
    <property type="match status" value="1"/>
</dbReference>
<name>A0ABN3G4Q6_9ACTN</name>
<proteinExistence type="inferred from homology"/>
<keyword evidence="5 7" id="KW-0413">Isomerase</keyword>
<comment type="pathway">
    <text evidence="1 7 8">Carbohydrate degradation; glycolysis; D-glyceraldehyde 3-phosphate and glycerone phosphate from D-glucose: step 2/4.</text>
</comment>
<dbReference type="Gene3D" id="1.10.1390.10">
    <property type="match status" value="1"/>
</dbReference>
<evidence type="ECO:0000256" key="7">
    <source>
        <dbReference type="HAMAP-Rule" id="MF_00473"/>
    </source>
</evidence>
<dbReference type="PANTHER" id="PTHR11469">
    <property type="entry name" value="GLUCOSE-6-PHOSPHATE ISOMERASE"/>
    <property type="match status" value="1"/>
</dbReference>
<evidence type="ECO:0000313" key="10">
    <source>
        <dbReference type="Proteomes" id="UP001500253"/>
    </source>
</evidence>
<feature type="active site" description="Proton donor" evidence="7">
    <location>
        <position position="359"/>
    </location>
</feature>
<dbReference type="NCBIfam" id="NF001211">
    <property type="entry name" value="PRK00179.1"/>
    <property type="match status" value="1"/>
</dbReference>
<dbReference type="GO" id="GO:0016853">
    <property type="term" value="F:isomerase activity"/>
    <property type="evidence" value="ECO:0007669"/>
    <property type="project" value="UniProtKB-KW"/>
</dbReference>
<dbReference type="PRINTS" id="PR00662">
    <property type="entry name" value="G6PISOMERASE"/>
</dbReference>